<dbReference type="GO" id="GO:0005524">
    <property type="term" value="F:ATP binding"/>
    <property type="evidence" value="ECO:0007669"/>
    <property type="project" value="InterPro"/>
</dbReference>
<evidence type="ECO:0000256" key="2">
    <source>
        <dbReference type="SAM" id="MobiDB-lite"/>
    </source>
</evidence>
<reference evidence="5 6" key="1">
    <citation type="journal article" date="2013" name="BMC Microbiol.">
        <title>Identification of the type II cytochrome c maturation pathway in anammox bacteria by comparative genomics.</title>
        <authorList>
            <person name="Ferousi C."/>
            <person name="Speth D.R."/>
            <person name="Reimann J."/>
            <person name="Op den Camp H.J."/>
            <person name="Allen J.W."/>
            <person name="Keltjens J.T."/>
            <person name="Jetten M.S."/>
        </authorList>
    </citation>
    <scope>NUCLEOTIDE SEQUENCE [LARGE SCALE GENOMIC DNA]</scope>
    <source>
        <strain evidence="5">RU1</strain>
    </source>
</reference>
<dbReference type="InterPro" id="IPR038718">
    <property type="entry name" value="SNF2-like_sf"/>
</dbReference>
<feature type="domain" description="Helicase ATP-binding" evidence="3">
    <location>
        <begin position="92"/>
        <end position="230"/>
    </location>
</feature>
<sequence length="969" mass="111194">MDVLDHDAAQKLAKWFEDRWNDRCCVDITNELIRAIEESWAREEALCPYWIYIKMAYHLAEEARAGLSEFEIPRDMRNILLEFQSAAVRIAARHLEKRGGVILGDVVGLGKTLMATTLARVFQEPPHLLETLILCPKNLVSMWEGYVHRYRLIAKVVSITQAQNILPELRRYRLVIIDESHNLRNREGRRWAVIRDYIERNTSKSILLSATPYNKVYLDLANQLRLFLHADDTIGFRPEEYLRRECGGRVDEFTRRHQCPVNCLSAFEKSGYSNDWRELMRLFMVRRTRSFVERNYAYTECQACNAILTPTQNNCPSCGRIKSKDDKRFLILEGDVRFYFPKRSPRTLSFDCSDKDTHDQFARLYSDRVVNIMRDLHLPRYGLGNYLKPMPDSPPTPEEDREMRNLSRAGKRLIGFCRTNLFKRLESSGNSFLLSVRRHILRNHIYLHAIKNGLPLPVGTQDSALFDTRNDDGDSEDLPCGTEQRGANRPNELTANSLHEFAQVAASDYALLTTRYANNFTWLRANLFIDDLAKHLKEDASRLFEILSIAAQWQPEKDNKLKALYNLLTQRHPDEKALVFSQFSDTVEYLNEKLQDLGIKKIAAVTGDTENPASYVKKFSPVSNDARDEIPPSEELRVLISTDVLSEGQNLQDAHIIVNYDLPWAIIRLVQRAGRVDRIGQKSKEVLCHTFLPAEGVEHLIRLRSRIRHRLQENAEVIGTDEAFFEDEQHDNVIRDLFTERADMLNDPEDEEVDLASLAYQIWKNAGDVNPELKKIIPDLPNVVFSTKPVSDEKTTGVMVYVRTADGNDALAWLDEDGTVVTEAQHEILTAAACEPDTPALQRLENHHKLVRKAVEGIQKEHPLTGGQLGRPSSARRRAYERLKDYAERISGSLFDRKSLHSAIGAIYEQSLTEYARDIINRELRTGISDEKFAEIIISLYEEGRLCAPKEETGSNEPQIICSLGIRRG</sequence>
<dbReference type="InterPro" id="IPR014001">
    <property type="entry name" value="Helicase_ATP-bd"/>
</dbReference>
<feature type="region of interest" description="Disordered" evidence="2">
    <location>
        <begin position="468"/>
        <end position="490"/>
    </location>
</feature>
<keyword evidence="5" id="KW-0347">Helicase</keyword>
<dbReference type="EMBL" id="LAQJ01000286">
    <property type="protein sequence ID" value="KKO18192.1"/>
    <property type="molecule type" value="Genomic_DNA"/>
</dbReference>
<evidence type="ECO:0000313" key="6">
    <source>
        <dbReference type="Proteomes" id="UP000034954"/>
    </source>
</evidence>
<dbReference type="CDD" id="cd18793">
    <property type="entry name" value="SF2_C_SNF"/>
    <property type="match status" value="1"/>
</dbReference>
<name>A0A0M2UQP8_9BACT</name>
<dbReference type="Gene3D" id="3.40.50.10810">
    <property type="entry name" value="Tandem AAA-ATPase domain"/>
    <property type="match status" value="2"/>
</dbReference>
<dbReference type="InterPro" id="IPR049730">
    <property type="entry name" value="SNF2/RAD54-like_C"/>
</dbReference>
<comment type="caution">
    <text evidence="5">The sequence shown here is derived from an EMBL/GenBank/DDBJ whole genome shotgun (WGS) entry which is preliminary data.</text>
</comment>
<dbReference type="PANTHER" id="PTHR45766">
    <property type="entry name" value="DNA ANNEALING HELICASE AND ENDONUCLEASE ZRANB3 FAMILY MEMBER"/>
    <property type="match status" value="1"/>
</dbReference>
<proteinExistence type="predicted"/>
<dbReference type="Pfam" id="PF00271">
    <property type="entry name" value="Helicase_C"/>
    <property type="match status" value="1"/>
</dbReference>
<dbReference type="Pfam" id="PF00176">
    <property type="entry name" value="SNF2-rel_dom"/>
    <property type="match status" value="1"/>
</dbReference>
<keyword evidence="6" id="KW-1185">Reference proteome</keyword>
<dbReference type="Gene3D" id="3.40.50.300">
    <property type="entry name" value="P-loop containing nucleotide triphosphate hydrolases"/>
    <property type="match status" value="1"/>
</dbReference>
<dbReference type="SMART" id="SM00487">
    <property type="entry name" value="DEXDc"/>
    <property type="match status" value="1"/>
</dbReference>
<evidence type="ECO:0000259" key="4">
    <source>
        <dbReference type="PROSITE" id="PS51194"/>
    </source>
</evidence>
<dbReference type="InterPro" id="IPR000330">
    <property type="entry name" value="SNF2_N"/>
</dbReference>
<dbReference type="PATRIC" id="fig|380242.3.peg.3816"/>
<keyword evidence="5" id="KW-0067">ATP-binding</keyword>
<dbReference type="PANTHER" id="PTHR45766:SF6">
    <property type="entry name" value="SWI_SNF-RELATED MATRIX-ASSOCIATED ACTIN-DEPENDENT REGULATOR OF CHROMATIN SUBFAMILY A-LIKE PROTEIN 1"/>
    <property type="match status" value="1"/>
</dbReference>
<dbReference type="SUPFAM" id="SSF52540">
    <property type="entry name" value="P-loop containing nucleoside triphosphate hydrolases"/>
    <property type="match status" value="2"/>
</dbReference>
<evidence type="ECO:0000259" key="3">
    <source>
        <dbReference type="PROSITE" id="PS51192"/>
    </source>
</evidence>
<protein>
    <submittedName>
        <fullName evidence="5">Helicase</fullName>
    </submittedName>
</protein>
<dbReference type="InterPro" id="IPR001650">
    <property type="entry name" value="Helicase_C-like"/>
</dbReference>
<accession>A0A0M2UQP8</accession>
<dbReference type="InterPro" id="IPR027417">
    <property type="entry name" value="P-loop_NTPase"/>
</dbReference>
<evidence type="ECO:0000256" key="1">
    <source>
        <dbReference type="ARBA" id="ARBA00022801"/>
    </source>
</evidence>
<dbReference type="Proteomes" id="UP000034954">
    <property type="component" value="Unassembled WGS sequence"/>
</dbReference>
<dbReference type="GO" id="GO:0004386">
    <property type="term" value="F:helicase activity"/>
    <property type="evidence" value="ECO:0007669"/>
    <property type="project" value="UniProtKB-KW"/>
</dbReference>
<dbReference type="SMART" id="SM00490">
    <property type="entry name" value="HELICc"/>
    <property type="match status" value="1"/>
</dbReference>
<gene>
    <name evidence="5" type="ORF">BROFUL_03090</name>
</gene>
<feature type="domain" description="Helicase C-terminal" evidence="4">
    <location>
        <begin position="560"/>
        <end position="726"/>
    </location>
</feature>
<keyword evidence="1" id="KW-0378">Hydrolase</keyword>
<dbReference type="AlphaFoldDB" id="A0A0M2UQP8"/>
<dbReference type="GO" id="GO:0016787">
    <property type="term" value="F:hydrolase activity"/>
    <property type="evidence" value="ECO:0007669"/>
    <property type="project" value="UniProtKB-KW"/>
</dbReference>
<keyword evidence="5" id="KW-0547">Nucleotide-binding</keyword>
<dbReference type="PROSITE" id="PS51192">
    <property type="entry name" value="HELICASE_ATP_BIND_1"/>
    <property type="match status" value="1"/>
</dbReference>
<dbReference type="PROSITE" id="PS51194">
    <property type="entry name" value="HELICASE_CTER"/>
    <property type="match status" value="1"/>
</dbReference>
<organism evidence="5 6">
    <name type="scientific">Candidatus Brocadia fulgida</name>
    <dbReference type="NCBI Taxonomy" id="380242"/>
    <lineage>
        <taxon>Bacteria</taxon>
        <taxon>Pseudomonadati</taxon>
        <taxon>Planctomycetota</taxon>
        <taxon>Candidatus Brocadiia</taxon>
        <taxon>Candidatus Brocadiales</taxon>
        <taxon>Candidatus Brocadiaceae</taxon>
        <taxon>Candidatus Brocadia</taxon>
    </lineage>
</organism>
<evidence type="ECO:0000313" key="5">
    <source>
        <dbReference type="EMBL" id="KKO18192.1"/>
    </source>
</evidence>